<accession>A0A2K5DFH1</accession>
<gene>
    <name evidence="4" type="primary">DYNAP</name>
</gene>
<dbReference type="STRING" id="37293.ENSANAP00000019734"/>
<reference evidence="4" key="1">
    <citation type="submission" date="2025-08" db="UniProtKB">
        <authorList>
            <consortium name="Ensembl"/>
        </authorList>
    </citation>
    <scope>IDENTIFICATION</scope>
</reference>
<evidence type="ECO:0000256" key="2">
    <source>
        <dbReference type="SAM" id="Phobius"/>
    </source>
</evidence>
<dbReference type="PANTHER" id="PTHR35349">
    <property type="entry name" value="DYNACTIN-ASSOCIATED PROTEIN"/>
    <property type="match status" value="1"/>
</dbReference>
<evidence type="ECO:0000313" key="5">
    <source>
        <dbReference type="Proteomes" id="UP000233020"/>
    </source>
</evidence>
<dbReference type="Ensembl" id="ENSANAT00000037608.1">
    <property type="protein sequence ID" value="ENSANAP00000019734.1"/>
    <property type="gene ID" value="ENSANAG00000027647.1"/>
</dbReference>
<dbReference type="InterPro" id="IPR031379">
    <property type="entry name" value="CLLAC"/>
</dbReference>
<keyword evidence="2" id="KW-0472">Membrane</keyword>
<evidence type="ECO:0000256" key="1">
    <source>
        <dbReference type="SAM" id="MobiDB-lite"/>
    </source>
</evidence>
<keyword evidence="5" id="KW-1185">Reference proteome</keyword>
<feature type="region of interest" description="Disordered" evidence="1">
    <location>
        <begin position="169"/>
        <end position="194"/>
    </location>
</feature>
<dbReference type="GeneTree" id="ENSGT00400000022381"/>
<feature type="transmembrane region" description="Helical" evidence="2">
    <location>
        <begin position="114"/>
        <end position="136"/>
    </location>
</feature>
<dbReference type="GO" id="GO:0005794">
    <property type="term" value="C:Golgi apparatus"/>
    <property type="evidence" value="ECO:0007669"/>
    <property type="project" value="TreeGrafter"/>
</dbReference>
<organism evidence="4 5">
    <name type="scientific">Aotus nancymaae</name>
    <name type="common">Ma's night monkey</name>
    <dbReference type="NCBI Taxonomy" id="37293"/>
    <lineage>
        <taxon>Eukaryota</taxon>
        <taxon>Metazoa</taxon>
        <taxon>Chordata</taxon>
        <taxon>Craniata</taxon>
        <taxon>Vertebrata</taxon>
        <taxon>Euteleostomi</taxon>
        <taxon>Mammalia</taxon>
        <taxon>Eutheria</taxon>
        <taxon>Euarchontoglires</taxon>
        <taxon>Primates</taxon>
        <taxon>Haplorrhini</taxon>
        <taxon>Platyrrhini</taxon>
        <taxon>Aotidae</taxon>
        <taxon>Aotus</taxon>
    </lineage>
</organism>
<dbReference type="AlphaFoldDB" id="A0A2K5DFH1"/>
<sequence length="207" mass="22261">IVADIKDNEQTEKYSWREACDIGRSRMDRKHGTYVLNVEHSVNQLPITRPNDQEAHSSICWCPPSNDITSDVSPNLTGVCVSPGVPAHSRCLQSESCNTQVKGHCHGDWSMWKVFLACLLACVIMTAIGVLIICLVNKEGSANSSIVIQLSTNNGECVTVKPGTPSTACPPTMTTTSTVPTTTETTTSTATTATSTRSTTTTAFSYM</sequence>
<dbReference type="OMA" id="SSICWCP"/>
<dbReference type="InterPro" id="IPR053297">
    <property type="entry name" value="Dynactin-associated"/>
</dbReference>
<dbReference type="Pfam" id="PF15675">
    <property type="entry name" value="CLLAC"/>
    <property type="match status" value="1"/>
</dbReference>
<dbReference type="Proteomes" id="UP000233020">
    <property type="component" value="Unplaced"/>
</dbReference>
<keyword evidence="2" id="KW-0812">Transmembrane</keyword>
<reference evidence="4" key="2">
    <citation type="submission" date="2025-09" db="UniProtKB">
        <authorList>
            <consortium name="Ensembl"/>
        </authorList>
    </citation>
    <scope>IDENTIFICATION</scope>
</reference>
<proteinExistence type="predicted"/>
<dbReference type="PANTHER" id="PTHR35349:SF7">
    <property type="entry name" value="DYNACTIN-ASSOCIATED PROTEIN"/>
    <property type="match status" value="1"/>
</dbReference>
<evidence type="ECO:0000313" key="4">
    <source>
        <dbReference type="Ensembl" id="ENSANAP00000019734.1"/>
    </source>
</evidence>
<evidence type="ECO:0000259" key="3">
    <source>
        <dbReference type="Pfam" id="PF15675"/>
    </source>
</evidence>
<name>A0A2K5DFH1_AOTNA</name>
<protein>
    <submittedName>
        <fullName evidence="4">Dynactin associated protein</fullName>
    </submittedName>
</protein>
<dbReference type="GO" id="GO:0005886">
    <property type="term" value="C:plasma membrane"/>
    <property type="evidence" value="ECO:0007669"/>
    <property type="project" value="TreeGrafter"/>
</dbReference>
<keyword evidence="2" id="KW-1133">Transmembrane helix</keyword>
<feature type="domain" description="CLLAC-motif containing" evidence="3">
    <location>
        <begin position="108"/>
        <end position="137"/>
    </location>
</feature>